<reference evidence="10 11" key="1">
    <citation type="submission" date="2016-09" db="EMBL/GenBank/DDBJ databases">
        <title>Complete genome sequence of Actinomyces hongkongensis HKU8.</title>
        <authorList>
            <person name="Gao Y.-X."/>
            <person name="Zhou Y.-Y."/>
            <person name="Xie Y."/>
            <person name="Wang M."/>
            <person name="Wang S.-J."/>
            <person name="Shen S.-G."/>
        </authorList>
    </citation>
    <scope>NUCLEOTIDE SEQUENCE [LARGE SCALE GENOMIC DNA]</scope>
    <source>
        <strain evidence="10 11">HKU8</strain>
    </source>
</reference>
<keyword evidence="5 9" id="KW-0479">Metal-binding</keyword>
<organism evidence="10 11">
    <name type="scientific">Pauljensenia hongkongensis</name>
    <dbReference type="NCBI Taxonomy" id="178339"/>
    <lineage>
        <taxon>Bacteria</taxon>
        <taxon>Bacillati</taxon>
        <taxon>Actinomycetota</taxon>
        <taxon>Actinomycetes</taxon>
        <taxon>Actinomycetales</taxon>
        <taxon>Actinomycetaceae</taxon>
        <taxon>Pauljensenia</taxon>
    </lineage>
</organism>
<dbReference type="OrthoDB" id="9807740at2"/>
<keyword evidence="3 9" id="KW-0698">rRNA processing</keyword>
<dbReference type="Proteomes" id="UP000095214">
    <property type="component" value="Chromosome"/>
</dbReference>
<dbReference type="GO" id="GO:0006364">
    <property type="term" value="P:rRNA processing"/>
    <property type="evidence" value="ECO:0007669"/>
    <property type="project" value="UniProtKB-UniRule"/>
</dbReference>
<comment type="cofactor">
    <cofactor evidence="9">
        <name>Zn(2+)</name>
        <dbReference type="ChEBI" id="CHEBI:29105"/>
    </cofactor>
    <text evidence="9">Binds 1 zinc ion.</text>
</comment>
<dbReference type="GO" id="GO:0004222">
    <property type="term" value="F:metalloendopeptidase activity"/>
    <property type="evidence" value="ECO:0007669"/>
    <property type="project" value="InterPro"/>
</dbReference>
<dbReference type="InterPro" id="IPR023091">
    <property type="entry name" value="MetalPrtase_cat_dom_sf_prd"/>
</dbReference>
<evidence type="ECO:0000256" key="3">
    <source>
        <dbReference type="ARBA" id="ARBA00022552"/>
    </source>
</evidence>
<sequence length="149" mass="16270">MTEVLNETDYDIDCAEFAALADYVLTQMHVASDAELNILFIGAGPMEELHVKWLDLPGPTDVMSFPMDELKPGTADNPTPPGMLGDICICPEVATRQAADSGHTAAEEMLLLATHGILHLLGYDHAEDAERAEMFALQRKLLLTFLASR</sequence>
<dbReference type="InterPro" id="IPR002036">
    <property type="entry name" value="YbeY"/>
</dbReference>
<name>A0A1D8B1H7_9ACTO</name>
<dbReference type="PROSITE" id="PS01306">
    <property type="entry name" value="UPF0054"/>
    <property type="match status" value="1"/>
</dbReference>
<evidence type="ECO:0000313" key="11">
    <source>
        <dbReference type="Proteomes" id="UP000095214"/>
    </source>
</evidence>
<gene>
    <name evidence="9" type="primary">ybeY</name>
    <name evidence="10" type="ORF">BH719_03040</name>
</gene>
<comment type="function">
    <text evidence="9">Single strand-specific metallo-endoribonuclease involved in late-stage 70S ribosome quality control and in maturation of the 3' terminus of the 16S rRNA.</text>
</comment>
<protein>
    <recommendedName>
        <fullName evidence="9">Endoribonuclease YbeY</fullName>
        <ecNumber evidence="9">3.1.-.-</ecNumber>
    </recommendedName>
</protein>
<accession>A0A1D8B1H7</accession>
<dbReference type="Gene3D" id="3.40.390.30">
    <property type="entry name" value="Metalloproteases ('zincins'), catalytic domain"/>
    <property type="match status" value="1"/>
</dbReference>
<dbReference type="NCBIfam" id="TIGR00043">
    <property type="entry name" value="rRNA maturation RNase YbeY"/>
    <property type="match status" value="1"/>
</dbReference>
<dbReference type="AlphaFoldDB" id="A0A1D8B1H7"/>
<feature type="binding site" evidence="9">
    <location>
        <position position="125"/>
    </location>
    <ligand>
        <name>Zn(2+)</name>
        <dbReference type="ChEBI" id="CHEBI:29105"/>
        <note>catalytic</note>
    </ligand>
</feature>
<keyword evidence="9" id="KW-0963">Cytoplasm</keyword>
<dbReference type="Pfam" id="PF02130">
    <property type="entry name" value="YbeY"/>
    <property type="match status" value="1"/>
</dbReference>
<dbReference type="GO" id="GO:0005737">
    <property type="term" value="C:cytoplasm"/>
    <property type="evidence" value="ECO:0007669"/>
    <property type="project" value="UniProtKB-SubCell"/>
</dbReference>
<comment type="subcellular location">
    <subcellularLocation>
        <location evidence="9">Cytoplasm</location>
    </subcellularLocation>
</comment>
<dbReference type="PANTHER" id="PTHR46986:SF1">
    <property type="entry name" value="ENDORIBONUCLEASE YBEY, CHLOROPLASTIC"/>
    <property type="match status" value="1"/>
</dbReference>
<evidence type="ECO:0000256" key="8">
    <source>
        <dbReference type="ARBA" id="ARBA00022833"/>
    </source>
</evidence>
<keyword evidence="11" id="KW-1185">Reference proteome</keyword>
<keyword evidence="7 9" id="KW-0378">Hydrolase</keyword>
<keyword evidence="4 9" id="KW-0540">Nuclease</keyword>
<dbReference type="HAMAP" id="MF_00009">
    <property type="entry name" value="Endoribonucl_YbeY"/>
    <property type="match status" value="1"/>
</dbReference>
<keyword evidence="2 9" id="KW-0690">Ribosome biogenesis</keyword>
<keyword evidence="6 9" id="KW-0255">Endonuclease</keyword>
<dbReference type="RefSeq" id="WP_005871248.1">
    <property type="nucleotide sequence ID" value="NZ_CP017298.1"/>
</dbReference>
<evidence type="ECO:0000256" key="2">
    <source>
        <dbReference type="ARBA" id="ARBA00022517"/>
    </source>
</evidence>
<evidence type="ECO:0000256" key="6">
    <source>
        <dbReference type="ARBA" id="ARBA00022759"/>
    </source>
</evidence>
<comment type="similarity">
    <text evidence="1 9">Belongs to the endoribonuclease YbeY family.</text>
</comment>
<evidence type="ECO:0000256" key="4">
    <source>
        <dbReference type="ARBA" id="ARBA00022722"/>
    </source>
</evidence>
<dbReference type="PANTHER" id="PTHR46986">
    <property type="entry name" value="ENDORIBONUCLEASE YBEY, CHLOROPLASTIC"/>
    <property type="match status" value="1"/>
</dbReference>
<dbReference type="GO" id="GO:0008270">
    <property type="term" value="F:zinc ion binding"/>
    <property type="evidence" value="ECO:0007669"/>
    <property type="project" value="UniProtKB-UniRule"/>
</dbReference>
<dbReference type="SUPFAM" id="SSF55486">
    <property type="entry name" value="Metalloproteases ('zincins'), catalytic domain"/>
    <property type="match status" value="1"/>
</dbReference>
<evidence type="ECO:0000313" key="10">
    <source>
        <dbReference type="EMBL" id="AOS46962.1"/>
    </source>
</evidence>
<proteinExistence type="inferred from homology"/>
<dbReference type="EMBL" id="CP017298">
    <property type="protein sequence ID" value="AOS46962.1"/>
    <property type="molecule type" value="Genomic_DNA"/>
</dbReference>
<dbReference type="InterPro" id="IPR020549">
    <property type="entry name" value="YbeY_CS"/>
</dbReference>
<evidence type="ECO:0000256" key="1">
    <source>
        <dbReference type="ARBA" id="ARBA00010875"/>
    </source>
</evidence>
<feature type="binding site" evidence="9">
    <location>
        <position position="119"/>
    </location>
    <ligand>
        <name>Zn(2+)</name>
        <dbReference type="ChEBI" id="CHEBI:29105"/>
        <note>catalytic</note>
    </ligand>
</feature>
<dbReference type="EC" id="3.1.-.-" evidence="9"/>
<dbReference type="KEGG" id="phon:BH719_03040"/>
<dbReference type="STRING" id="178339.BH719_03040"/>
<evidence type="ECO:0000256" key="5">
    <source>
        <dbReference type="ARBA" id="ARBA00022723"/>
    </source>
</evidence>
<keyword evidence="8 9" id="KW-0862">Zinc</keyword>
<evidence type="ECO:0000256" key="7">
    <source>
        <dbReference type="ARBA" id="ARBA00022801"/>
    </source>
</evidence>
<feature type="binding site" evidence="9">
    <location>
        <position position="115"/>
    </location>
    <ligand>
        <name>Zn(2+)</name>
        <dbReference type="ChEBI" id="CHEBI:29105"/>
        <note>catalytic</note>
    </ligand>
</feature>
<dbReference type="GO" id="GO:0004521">
    <property type="term" value="F:RNA endonuclease activity"/>
    <property type="evidence" value="ECO:0007669"/>
    <property type="project" value="UniProtKB-UniRule"/>
</dbReference>
<evidence type="ECO:0000256" key="9">
    <source>
        <dbReference type="HAMAP-Rule" id="MF_00009"/>
    </source>
</evidence>